<dbReference type="KEGG" id="sus:Acid_5307"/>
<dbReference type="InterPro" id="IPR029061">
    <property type="entry name" value="THDP-binding"/>
</dbReference>
<protein>
    <recommendedName>
        <fullName evidence="6">oxoglutarate dehydrogenase (succinyl-transferring)</fullName>
        <ecNumber evidence="6">1.2.4.2</ecNumber>
    </recommendedName>
</protein>
<evidence type="ECO:0000256" key="5">
    <source>
        <dbReference type="ARBA" id="ARBA00006936"/>
    </source>
</evidence>
<reference evidence="15" key="1">
    <citation type="submission" date="2006-10" db="EMBL/GenBank/DDBJ databases">
        <title>Complete sequence of Solibacter usitatus Ellin6076.</title>
        <authorList>
            <consortium name="US DOE Joint Genome Institute"/>
            <person name="Copeland A."/>
            <person name="Lucas S."/>
            <person name="Lapidus A."/>
            <person name="Barry K."/>
            <person name="Detter J.C."/>
            <person name="Glavina del Rio T."/>
            <person name="Hammon N."/>
            <person name="Israni S."/>
            <person name="Dalin E."/>
            <person name="Tice H."/>
            <person name="Pitluck S."/>
            <person name="Thompson L.S."/>
            <person name="Brettin T."/>
            <person name="Bruce D."/>
            <person name="Han C."/>
            <person name="Tapia R."/>
            <person name="Gilna P."/>
            <person name="Schmutz J."/>
            <person name="Larimer F."/>
            <person name="Land M."/>
            <person name="Hauser L."/>
            <person name="Kyrpides N."/>
            <person name="Mikhailova N."/>
            <person name="Janssen P.H."/>
            <person name="Kuske C.R."/>
            <person name="Richardson P."/>
        </authorList>
    </citation>
    <scope>NUCLEOTIDE SEQUENCE</scope>
    <source>
        <strain evidence="15">Ellin6076</strain>
    </source>
</reference>
<feature type="domain" description="Transketolase-like pyrimidine-binding" evidence="14">
    <location>
        <begin position="856"/>
        <end position="1054"/>
    </location>
</feature>
<keyword evidence="10" id="KW-0786">Thiamine pyrophosphate</keyword>
<dbReference type="GO" id="GO:0030976">
    <property type="term" value="F:thiamine pyrophosphate binding"/>
    <property type="evidence" value="ECO:0007669"/>
    <property type="project" value="InterPro"/>
</dbReference>
<dbReference type="InterPro" id="IPR032106">
    <property type="entry name" value="2-oxogl_dehyd_N"/>
</dbReference>
<dbReference type="eggNOG" id="COG0508">
    <property type="taxonomic scope" value="Bacteria"/>
</dbReference>
<keyword evidence="7" id="KW-0479">Metal-binding</keyword>
<dbReference type="PIRSF" id="PIRSF000157">
    <property type="entry name" value="Oxoglu_dh_E1"/>
    <property type="match status" value="1"/>
</dbReference>
<evidence type="ECO:0000313" key="15">
    <source>
        <dbReference type="EMBL" id="ABJ86257.1"/>
    </source>
</evidence>
<evidence type="ECO:0000256" key="9">
    <source>
        <dbReference type="ARBA" id="ARBA00023002"/>
    </source>
</evidence>
<dbReference type="GO" id="GO:0046872">
    <property type="term" value="F:metal ion binding"/>
    <property type="evidence" value="ECO:0007669"/>
    <property type="project" value="UniProtKB-KW"/>
</dbReference>
<dbReference type="NCBIfam" id="NF008907">
    <property type="entry name" value="PRK12270.1"/>
    <property type="match status" value="1"/>
</dbReference>
<dbReference type="InterPro" id="IPR005475">
    <property type="entry name" value="Transketolase-like_Pyr-bd"/>
</dbReference>
<dbReference type="Gene3D" id="3.40.50.12470">
    <property type="match status" value="1"/>
</dbReference>
<accession>Q01VQ8</accession>
<evidence type="ECO:0000256" key="8">
    <source>
        <dbReference type="ARBA" id="ARBA00022842"/>
    </source>
</evidence>
<dbReference type="Gene3D" id="1.10.287.1150">
    <property type="entry name" value="TPP helical domain"/>
    <property type="match status" value="1"/>
</dbReference>
<dbReference type="AlphaFoldDB" id="Q01VQ8"/>
<comment type="cofactor">
    <cofactor evidence="1">
        <name>Mg(2+)</name>
        <dbReference type="ChEBI" id="CHEBI:18420"/>
    </cofactor>
</comment>
<dbReference type="HOGENOM" id="CLU_004709_1_0_0"/>
<dbReference type="InterPro" id="IPR001017">
    <property type="entry name" value="DH_E1"/>
</dbReference>
<dbReference type="GO" id="GO:0005829">
    <property type="term" value="C:cytosol"/>
    <property type="evidence" value="ECO:0007669"/>
    <property type="project" value="TreeGrafter"/>
</dbReference>
<dbReference type="STRING" id="234267.Acid_5307"/>
<evidence type="ECO:0000256" key="11">
    <source>
        <dbReference type="ARBA" id="ARBA00023268"/>
    </source>
</evidence>
<dbReference type="Gene3D" id="3.40.50.11610">
    <property type="entry name" value="Multifunctional 2-oxoglutarate metabolism enzyme, C-terminal domain"/>
    <property type="match status" value="1"/>
</dbReference>
<feature type="region of interest" description="Disordered" evidence="13">
    <location>
        <begin position="1174"/>
        <end position="1202"/>
    </location>
</feature>
<evidence type="ECO:0000256" key="4">
    <source>
        <dbReference type="ARBA" id="ARBA00004813"/>
    </source>
</evidence>
<comment type="catalytic activity">
    <reaction evidence="12">
        <text>N(6)-[(R)-dihydrolipoyl]-L-lysyl-[protein] + succinyl-CoA = N(6)-[(R)-S(8)-succinyldihydrolipoyl]-L-lysyl-[protein] + CoA</text>
        <dbReference type="Rhea" id="RHEA:15213"/>
        <dbReference type="Rhea" id="RHEA-COMP:10475"/>
        <dbReference type="Rhea" id="RHEA-COMP:20092"/>
        <dbReference type="ChEBI" id="CHEBI:57287"/>
        <dbReference type="ChEBI" id="CHEBI:57292"/>
        <dbReference type="ChEBI" id="CHEBI:83100"/>
        <dbReference type="ChEBI" id="CHEBI:83120"/>
        <dbReference type="EC" id="2.3.1.61"/>
    </reaction>
</comment>
<dbReference type="UniPathway" id="UPA00223">
    <property type="reaction ID" value="UER00997"/>
</dbReference>
<name>Q01VQ8_SOLUE</name>
<dbReference type="NCBIfam" id="TIGR00239">
    <property type="entry name" value="2oxo_dh_E1"/>
    <property type="match status" value="1"/>
</dbReference>
<dbReference type="InterPro" id="IPR011603">
    <property type="entry name" value="2oxoglutarate_DH_E1"/>
</dbReference>
<dbReference type="GO" id="GO:0004591">
    <property type="term" value="F:oxoglutarate dehydrogenase (succinyl-transferring) activity"/>
    <property type="evidence" value="ECO:0007669"/>
    <property type="project" value="UniProtKB-EC"/>
</dbReference>
<evidence type="ECO:0000256" key="2">
    <source>
        <dbReference type="ARBA" id="ARBA00001964"/>
    </source>
</evidence>
<dbReference type="InterPro" id="IPR042179">
    <property type="entry name" value="KGD_C_sf"/>
</dbReference>
<dbReference type="PANTHER" id="PTHR23152:SF4">
    <property type="entry name" value="2-OXOADIPATE DEHYDROGENASE COMPLEX COMPONENT E1"/>
    <property type="match status" value="1"/>
</dbReference>
<evidence type="ECO:0000259" key="14">
    <source>
        <dbReference type="SMART" id="SM00861"/>
    </source>
</evidence>
<gene>
    <name evidence="15" type="ordered locus">Acid_5307</name>
</gene>
<dbReference type="OrthoDB" id="9759785at2"/>
<dbReference type="CDD" id="cd02016">
    <property type="entry name" value="TPP_E1_OGDC_like"/>
    <property type="match status" value="1"/>
</dbReference>
<dbReference type="SMART" id="SM00861">
    <property type="entry name" value="Transket_pyr"/>
    <property type="match status" value="1"/>
</dbReference>
<comment type="similarity">
    <text evidence="5">Belongs to the alpha-ketoglutarate dehydrogenase family.</text>
</comment>
<dbReference type="EC" id="1.2.4.2" evidence="6"/>
<evidence type="ECO:0000256" key="1">
    <source>
        <dbReference type="ARBA" id="ARBA00001946"/>
    </source>
</evidence>
<dbReference type="Pfam" id="PF00198">
    <property type="entry name" value="2-oxoacid_dh"/>
    <property type="match status" value="1"/>
</dbReference>
<dbReference type="InterPro" id="IPR023213">
    <property type="entry name" value="CAT-like_dom_sf"/>
</dbReference>
<sequence length="1220" mass="134992">MSAKPGSEMGVNSWLEDELYQQYLHDRSAVDESWKQVFAEPRPGNGVKAAAPAIPALAPSVTPAEGEQLQPLRGIAGKIAENMGASLSIPLATSQRTIAVKVMDENRRIINQHRTLVGQGKVSYTHLIGWAVVKALEEIPGINHAYTERDGQPFRVMHPEINLGIAVDVAGKDGGRTLMVPNIKNAGGLSFQEYVTAFDDLVSRARKGKLLPADFQGTTISLTNPGTVGTMASIPRLMPGQGAIIATGAIDYPAEYQGAADETRAMLGISKVMTLTCAYDHRIIQGAESGAFLGRLQSLLDGKDGFYEEVFNHLRMPHMPVRWETDRKPTLPGVSAARYAEIAKEAGIIQMINAYRVRGHLIADLDPLGSEPSLHAELDPETYGLTIWDLDREFLTGSLGEAIGEGAPKSLATLREILETLRQTYCGKIGCEYMNIQVPEQKRWLQQRMEPEANNWLLDRETRLRTLHSVIAGEEFEHFLHSRFVGQKRFALEGGETALAILEEILERAAGRNVHEIVVGMAHRGRLNILANTVGKDVKQIFSEFEGEIDPGSTQGSGDVKYHLGATGMRRTSNGREIVVSVSPNPSHLEAVDPVVEGIVRPKQDRLGDTERERVIPVLIHGDAAFAGQGVVTETLNLSQLEGYSTGGTIHLIINNQIGFTTLPDESRSTPYSTDVARGVQAPIFHVNGDDPEAAIRVVQIAFDYRQQFKTDVVIDMICYRRHGHNEGDDPSYTQPILYRKIKEHPSVATLYGRRLVREGVLSVEEVQGMQKEVAARLSTAYDAVQERAERFELQELSAVQGEEIGGYCPRTSVNQQVLERVIRAITQFPESFHLHPKLRGFVEKRRDVVAKGGNLDWAFGEALAFGTLALEGTPVRLSGQDSGRGTFSQRHLVFYDSETGKRYVPMQHISPDQGKFDVLDSSLSEYAVLGFEFGYSVADPLSLVIWEAQFGDFANGAQIMIDQFISCCEQKWGQPSGLVMLLPHGYEGQGPEHSSARIERYLTLCAENNMQVCNCTTPAQYFHLLRRQMYGGSDRRGMRKPLVIFTPKSLLRHQKAVSTLHDFTTGGFTEILSGAGVADNGLVSRVVFCSGKIYYDLLAAREERKADHVAIIRVEQLYPFAADQARDILARYAPTAEVVWAQEEPRNMGAWRFIRECLQAVLDDSRREIRYVGRPESASPATGSGKRHQQEQAEIVNDALTPGAISQTRRVRVVARRKK</sequence>
<dbReference type="SUPFAM" id="SSF52777">
    <property type="entry name" value="CoA-dependent acyltransferases"/>
    <property type="match status" value="1"/>
</dbReference>
<proteinExistence type="inferred from homology"/>
<keyword evidence="9 15" id="KW-0560">Oxidoreductase</keyword>
<organism evidence="15">
    <name type="scientific">Solibacter usitatus (strain Ellin6076)</name>
    <dbReference type="NCBI Taxonomy" id="234267"/>
    <lineage>
        <taxon>Bacteria</taxon>
        <taxon>Pseudomonadati</taxon>
        <taxon>Acidobacteriota</taxon>
        <taxon>Terriglobia</taxon>
        <taxon>Bryobacterales</taxon>
        <taxon>Solibacteraceae</taxon>
        <taxon>Candidatus Solibacter</taxon>
    </lineage>
</organism>
<dbReference type="InterPro" id="IPR031717">
    <property type="entry name" value="ODO-1/KGD_C"/>
</dbReference>
<dbReference type="Gene3D" id="3.40.50.970">
    <property type="match status" value="1"/>
</dbReference>
<comment type="cofactor">
    <cofactor evidence="2">
        <name>thiamine diphosphate</name>
        <dbReference type="ChEBI" id="CHEBI:58937"/>
    </cofactor>
</comment>
<keyword evidence="11" id="KW-0511">Multifunctional enzyme</keyword>
<evidence type="ECO:0000256" key="13">
    <source>
        <dbReference type="SAM" id="MobiDB-lite"/>
    </source>
</evidence>
<keyword evidence="8" id="KW-0460">Magnesium</keyword>
<dbReference type="NCBIfam" id="NF006914">
    <property type="entry name" value="PRK09404.1"/>
    <property type="match status" value="1"/>
</dbReference>
<dbReference type="Gene3D" id="3.30.559.10">
    <property type="entry name" value="Chloramphenicol acetyltransferase-like domain"/>
    <property type="match status" value="1"/>
</dbReference>
<dbReference type="SUPFAM" id="SSF52518">
    <property type="entry name" value="Thiamin diphosphate-binding fold (THDP-binding)"/>
    <property type="match status" value="2"/>
</dbReference>
<evidence type="ECO:0000256" key="7">
    <source>
        <dbReference type="ARBA" id="ARBA00022723"/>
    </source>
</evidence>
<dbReference type="GO" id="GO:0045252">
    <property type="term" value="C:oxoglutarate dehydrogenase complex"/>
    <property type="evidence" value="ECO:0007669"/>
    <property type="project" value="TreeGrafter"/>
</dbReference>
<evidence type="ECO:0000256" key="3">
    <source>
        <dbReference type="ARBA" id="ARBA00003906"/>
    </source>
</evidence>
<dbReference type="InterPro" id="IPR001078">
    <property type="entry name" value="2-oxoacid_DH_actylTfrase"/>
</dbReference>
<dbReference type="Pfam" id="PF16870">
    <property type="entry name" value="OxoGdeHyase_C"/>
    <property type="match status" value="1"/>
</dbReference>
<dbReference type="GO" id="GO:0004149">
    <property type="term" value="F:dihydrolipoyllysine-residue succinyltransferase activity"/>
    <property type="evidence" value="ECO:0007669"/>
    <property type="project" value="UniProtKB-EC"/>
</dbReference>
<dbReference type="Pfam" id="PF16078">
    <property type="entry name" value="2-oxogl_dehyd_N"/>
    <property type="match status" value="1"/>
</dbReference>
<dbReference type="EMBL" id="CP000473">
    <property type="protein sequence ID" value="ABJ86257.1"/>
    <property type="molecule type" value="Genomic_DNA"/>
</dbReference>
<comment type="function">
    <text evidence="3">E1 component of the 2-oxoglutarate dehydrogenase (OGDH) complex which catalyzes the decarboxylation of 2-oxoglutarate, the first step in the conversion of 2-oxoglutarate to succinyl-CoA and CO(2).</text>
</comment>
<dbReference type="eggNOG" id="COG0567">
    <property type="taxonomic scope" value="Bacteria"/>
</dbReference>
<dbReference type="Pfam" id="PF02779">
    <property type="entry name" value="Transket_pyr"/>
    <property type="match status" value="1"/>
</dbReference>
<comment type="pathway">
    <text evidence="4">Carbohydrate metabolism; tricarboxylic acid cycle; succinyl-CoA from 2-oxoglutarate (dehydrogenase route): step 1/1.</text>
</comment>
<dbReference type="Pfam" id="PF00676">
    <property type="entry name" value="E1_dh"/>
    <property type="match status" value="1"/>
</dbReference>
<dbReference type="InParanoid" id="Q01VQ8"/>
<dbReference type="FunCoup" id="Q01VQ8">
    <property type="interactions" value="542"/>
</dbReference>
<evidence type="ECO:0000256" key="6">
    <source>
        <dbReference type="ARBA" id="ARBA00012280"/>
    </source>
</evidence>
<dbReference type="GO" id="GO:0006099">
    <property type="term" value="P:tricarboxylic acid cycle"/>
    <property type="evidence" value="ECO:0007669"/>
    <property type="project" value="UniProtKB-UniPathway"/>
</dbReference>
<dbReference type="PANTHER" id="PTHR23152">
    <property type="entry name" value="2-OXOGLUTARATE DEHYDROGENASE"/>
    <property type="match status" value="1"/>
</dbReference>
<evidence type="ECO:0000256" key="12">
    <source>
        <dbReference type="ARBA" id="ARBA00052761"/>
    </source>
</evidence>
<evidence type="ECO:0000256" key="10">
    <source>
        <dbReference type="ARBA" id="ARBA00023052"/>
    </source>
</evidence>